<organism evidence="4 5">
    <name type="scientific">Quisquiliibacterium transsilvanicum</name>
    <dbReference type="NCBI Taxonomy" id="1549638"/>
    <lineage>
        <taxon>Bacteria</taxon>
        <taxon>Pseudomonadati</taxon>
        <taxon>Pseudomonadota</taxon>
        <taxon>Betaproteobacteria</taxon>
        <taxon>Burkholderiales</taxon>
        <taxon>Burkholderiaceae</taxon>
        <taxon>Quisquiliibacterium</taxon>
    </lineage>
</organism>
<dbReference type="Proteomes" id="UP000532440">
    <property type="component" value="Unassembled WGS sequence"/>
</dbReference>
<feature type="domain" description="tRNA/rRNA methyltransferase SpoU type" evidence="3">
    <location>
        <begin position="115"/>
        <end position="250"/>
    </location>
</feature>
<dbReference type="AlphaFoldDB" id="A0A7W8HFX3"/>
<dbReference type="Gene3D" id="3.40.1280.10">
    <property type="match status" value="1"/>
</dbReference>
<gene>
    <name evidence="4" type="ORF">HNQ70_000487</name>
</gene>
<keyword evidence="5" id="KW-1185">Reference proteome</keyword>
<dbReference type="GO" id="GO:0003723">
    <property type="term" value="F:RNA binding"/>
    <property type="evidence" value="ECO:0007669"/>
    <property type="project" value="InterPro"/>
</dbReference>
<dbReference type="GO" id="GO:0008173">
    <property type="term" value="F:RNA methyltransferase activity"/>
    <property type="evidence" value="ECO:0007669"/>
    <property type="project" value="InterPro"/>
</dbReference>
<sequence>MRRIASRDNASFRDLLLLATSTRERRRRGASLVEGIHLCEAFLDRHGDPLQAVVSDSSAAHPEVAGLLARLGGEPLHLSDALFRSISGVEHGVGIAFVVDTPSPALPAEIDSDCVYLDGLQDPGNVGTILRTCVATGVRRVATAPGTAWCWSPKVLRAGMGAHFHLDLHESVGWEEFAARLRVPVFGATADGARPLYSVDLRPPCAWVFGREGEGLSAPVLEAVALRVSIPQDAAVESLNVGVAAAVCLYEQLRQRRFAPGG</sequence>
<comment type="caution">
    <text evidence="4">The sequence shown here is derived from an EMBL/GenBank/DDBJ whole genome shotgun (WGS) entry which is preliminary data.</text>
</comment>
<keyword evidence="2 4" id="KW-0808">Transferase</keyword>
<dbReference type="InterPro" id="IPR051259">
    <property type="entry name" value="rRNA_Methyltransferase"/>
</dbReference>
<dbReference type="Pfam" id="PF00588">
    <property type="entry name" value="SpoU_methylase"/>
    <property type="match status" value="1"/>
</dbReference>
<dbReference type="SUPFAM" id="SSF55315">
    <property type="entry name" value="L30e-like"/>
    <property type="match status" value="1"/>
</dbReference>
<dbReference type="EMBL" id="JACHGB010000001">
    <property type="protein sequence ID" value="MBB5270503.1"/>
    <property type="molecule type" value="Genomic_DNA"/>
</dbReference>
<protein>
    <submittedName>
        <fullName evidence="4">TrmH family RNA methyltransferase</fullName>
    </submittedName>
</protein>
<dbReference type="InterPro" id="IPR029028">
    <property type="entry name" value="Alpha/beta_knot_MTases"/>
</dbReference>
<evidence type="ECO:0000313" key="4">
    <source>
        <dbReference type="EMBL" id="MBB5270503.1"/>
    </source>
</evidence>
<dbReference type="GO" id="GO:0006396">
    <property type="term" value="P:RNA processing"/>
    <property type="evidence" value="ECO:0007669"/>
    <property type="project" value="InterPro"/>
</dbReference>
<reference evidence="4 5" key="1">
    <citation type="submission" date="2020-08" db="EMBL/GenBank/DDBJ databases">
        <title>Genomic Encyclopedia of Type Strains, Phase IV (KMG-IV): sequencing the most valuable type-strain genomes for metagenomic binning, comparative biology and taxonomic classification.</title>
        <authorList>
            <person name="Goeker M."/>
        </authorList>
    </citation>
    <scope>NUCLEOTIDE SEQUENCE [LARGE SCALE GENOMIC DNA]</scope>
    <source>
        <strain evidence="4 5">DSM 29781</strain>
    </source>
</reference>
<evidence type="ECO:0000313" key="5">
    <source>
        <dbReference type="Proteomes" id="UP000532440"/>
    </source>
</evidence>
<dbReference type="PANTHER" id="PTHR43191:SF2">
    <property type="entry name" value="RRNA METHYLTRANSFERASE 3, MITOCHONDRIAL"/>
    <property type="match status" value="1"/>
</dbReference>
<dbReference type="GO" id="GO:0032259">
    <property type="term" value="P:methylation"/>
    <property type="evidence" value="ECO:0007669"/>
    <property type="project" value="UniProtKB-KW"/>
</dbReference>
<dbReference type="InterPro" id="IPR001537">
    <property type="entry name" value="SpoU_MeTrfase"/>
</dbReference>
<keyword evidence="1 4" id="KW-0489">Methyltransferase</keyword>
<dbReference type="PANTHER" id="PTHR43191">
    <property type="entry name" value="RRNA METHYLTRANSFERASE 3"/>
    <property type="match status" value="1"/>
</dbReference>
<evidence type="ECO:0000256" key="1">
    <source>
        <dbReference type="ARBA" id="ARBA00022603"/>
    </source>
</evidence>
<dbReference type="RefSeq" id="WP_183963907.1">
    <property type="nucleotide sequence ID" value="NZ_BAABEW010000004.1"/>
</dbReference>
<dbReference type="Gene3D" id="3.30.1330.30">
    <property type="match status" value="1"/>
</dbReference>
<dbReference type="InterPro" id="IPR029064">
    <property type="entry name" value="Ribosomal_eL30-like_sf"/>
</dbReference>
<evidence type="ECO:0000256" key="2">
    <source>
        <dbReference type="ARBA" id="ARBA00022679"/>
    </source>
</evidence>
<proteinExistence type="predicted"/>
<evidence type="ECO:0000259" key="3">
    <source>
        <dbReference type="Pfam" id="PF00588"/>
    </source>
</evidence>
<dbReference type="CDD" id="cd18095">
    <property type="entry name" value="SpoU-like_rRNA-MTase"/>
    <property type="match status" value="1"/>
</dbReference>
<dbReference type="SUPFAM" id="SSF75217">
    <property type="entry name" value="alpha/beta knot"/>
    <property type="match status" value="1"/>
</dbReference>
<dbReference type="InterPro" id="IPR029026">
    <property type="entry name" value="tRNA_m1G_MTases_N"/>
</dbReference>
<name>A0A7W8HFX3_9BURK</name>
<accession>A0A7W8HFX3</accession>